<comment type="caution">
    <text evidence="1">The sequence shown here is derived from an EMBL/GenBank/DDBJ whole genome shotgun (WGS) entry which is preliminary data.</text>
</comment>
<proteinExistence type="predicted"/>
<evidence type="ECO:0000313" key="4">
    <source>
        <dbReference type="Proteomes" id="UP000441586"/>
    </source>
</evidence>
<accession>A0A6A4RHL0</accession>
<evidence type="ECO:0000313" key="1">
    <source>
        <dbReference type="EMBL" id="KAE9628486.1"/>
    </source>
</evidence>
<name>A0A5R8ZEW4_9RHOB</name>
<evidence type="ECO:0000313" key="2">
    <source>
        <dbReference type="EMBL" id="TLP64282.1"/>
    </source>
</evidence>
<dbReference type="EMBL" id="WSFO01000009">
    <property type="protein sequence ID" value="KAE9628486.1"/>
    <property type="molecule type" value="Genomic_DNA"/>
</dbReference>
<dbReference type="AlphaFoldDB" id="A0A5R8ZEW4"/>
<organism evidence="1 4">
    <name type="scientific">Parasedimentitalea maritima</name>
    <dbReference type="NCBI Taxonomy" id="2578117"/>
    <lineage>
        <taxon>Bacteria</taxon>
        <taxon>Pseudomonadati</taxon>
        <taxon>Pseudomonadota</taxon>
        <taxon>Alphaproteobacteria</taxon>
        <taxon>Rhodobacterales</taxon>
        <taxon>Paracoccaceae</taxon>
        <taxon>Parasedimentitalea</taxon>
    </lineage>
</organism>
<gene>
    <name evidence="2" type="ORF">FEE96_10885</name>
    <name evidence="1" type="ORF">GP644_14990</name>
</gene>
<keyword evidence="3" id="KW-1185">Reference proteome</keyword>
<dbReference type="OrthoDB" id="7871041at2"/>
<accession>A0A5R8ZEW4</accession>
<reference evidence="1 4" key="2">
    <citation type="submission" date="2019-12" db="EMBL/GenBank/DDBJ databases">
        <authorList>
            <person name="Zhang Y.-J."/>
        </authorList>
    </citation>
    <scope>NUCLEOTIDE SEQUENCE [LARGE SCALE GENOMIC DNA]</scope>
    <source>
        <strain evidence="1 4">H18S-6</strain>
    </source>
</reference>
<dbReference type="Proteomes" id="UP000305041">
    <property type="component" value="Unassembled WGS sequence"/>
</dbReference>
<protein>
    <submittedName>
        <fullName evidence="1">Uncharacterized protein</fullName>
    </submittedName>
</protein>
<dbReference type="RefSeq" id="WP_138163076.1">
    <property type="nucleotide sequence ID" value="NZ_VAUA01000005.1"/>
</dbReference>
<evidence type="ECO:0000313" key="3">
    <source>
        <dbReference type="Proteomes" id="UP000305041"/>
    </source>
</evidence>
<dbReference type="Proteomes" id="UP000441586">
    <property type="component" value="Unassembled WGS sequence"/>
</dbReference>
<dbReference type="EMBL" id="VAUA01000005">
    <property type="protein sequence ID" value="TLP64282.1"/>
    <property type="molecule type" value="Genomic_DNA"/>
</dbReference>
<sequence length="73" mass="8344">MTVLNASKDWANCLPRIQNRFPYLQPSLAPSLLQDPEAFVVYLAQTHHLTLTEAKEEVEDFLFVEGLLREVEG</sequence>
<reference evidence="2 3" key="1">
    <citation type="submission" date="2019-05" db="EMBL/GenBank/DDBJ databases">
        <title>Draft genome sequence of Pelagicola sp. DSW4-44.</title>
        <authorList>
            <person name="Oh J."/>
        </authorList>
    </citation>
    <scope>NUCLEOTIDE SEQUENCE [LARGE SCALE GENOMIC DNA]</scope>
    <source>
        <strain evidence="2 3">DSW4-44</strain>
    </source>
</reference>